<comment type="caution">
    <text evidence="1">The sequence shown here is derived from an EMBL/GenBank/DDBJ whole genome shotgun (WGS) entry which is preliminary data.</text>
</comment>
<protein>
    <submittedName>
        <fullName evidence="1">Uncharacterized protein</fullName>
    </submittedName>
</protein>
<proteinExistence type="predicted"/>
<sequence length="55" mass="6107">MMLLSTEGSCAPHIGQFTNSSDLSFSATLRKSRGRMNVIAKLKICEMKGNYLRRG</sequence>
<dbReference type="EMBL" id="JBJXBP010000004">
    <property type="protein sequence ID" value="KAL3835047.1"/>
    <property type="molecule type" value="Genomic_DNA"/>
</dbReference>
<reference evidence="1 2" key="1">
    <citation type="submission" date="2024-12" db="EMBL/GenBank/DDBJ databases">
        <title>The unique morphological basis and parallel evolutionary history of personate flowers in Penstemon.</title>
        <authorList>
            <person name="Depatie T.H."/>
            <person name="Wessinger C.A."/>
        </authorList>
    </citation>
    <scope>NUCLEOTIDE SEQUENCE [LARGE SCALE GENOMIC DNA]</scope>
    <source>
        <strain evidence="1">WTNN_2</strain>
        <tissue evidence="1">Leaf</tissue>
    </source>
</reference>
<keyword evidence="2" id="KW-1185">Reference proteome</keyword>
<organism evidence="1 2">
    <name type="scientific">Penstemon smallii</name>
    <dbReference type="NCBI Taxonomy" id="265156"/>
    <lineage>
        <taxon>Eukaryota</taxon>
        <taxon>Viridiplantae</taxon>
        <taxon>Streptophyta</taxon>
        <taxon>Embryophyta</taxon>
        <taxon>Tracheophyta</taxon>
        <taxon>Spermatophyta</taxon>
        <taxon>Magnoliopsida</taxon>
        <taxon>eudicotyledons</taxon>
        <taxon>Gunneridae</taxon>
        <taxon>Pentapetalae</taxon>
        <taxon>asterids</taxon>
        <taxon>lamiids</taxon>
        <taxon>Lamiales</taxon>
        <taxon>Plantaginaceae</taxon>
        <taxon>Cheloneae</taxon>
        <taxon>Penstemon</taxon>
    </lineage>
</organism>
<accession>A0ABD3TE17</accession>
<dbReference type="AlphaFoldDB" id="A0ABD3TE17"/>
<evidence type="ECO:0000313" key="2">
    <source>
        <dbReference type="Proteomes" id="UP001634393"/>
    </source>
</evidence>
<gene>
    <name evidence="1" type="ORF">ACJIZ3_009783</name>
</gene>
<name>A0ABD3TE17_9LAMI</name>
<dbReference type="Proteomes" id="UP001634393">
    <property type="component" value="Unassembled WGS sequence"/>
</dbReference>
<evidence type="ECO:0000313" key="1">
    <source>
        <dbReference type="EMBL" id="KAL3835047.1"/>
    </source>
</evidence>